<protein>
    <submittedName>
        <fullName evidence="4">Transcriptional regulator, TetR family</fullName>
    </submittedName>
</protein>
<keyword evidence="1 2" id="KW-0238">DNA-binding</keyword>
<dbReference type="PANTHER" id="PTHR43479:SF11">
    <property type="entry name" value="ACREF_ENVCD OPERON REPRESSOR-RELATED"/>
    <property type="match status" value="1"/>
</dbReference>
<evidence type="ECO:0000313" key="4">
    <source>
        <dbReference type="EMBL" id="ACZ07211.1"/>
    </source>
</evidence>
<dbReference type="AlphaFoldDB" id="D1ALU3"/>
<dbReference type="InterPro" id="IPR050624">
    <property type="entry name" value="HTH-type_Tx_Regulator"/>
</dbReference>
<dbReference type="Pfam" id="PF00440">
    <property type="entry name" value="TetR_N"/>
    <property type="match status" value="1"/>
</dbReference>
<gene>
    <name evidence="4" type="ordered locus">Sterm_0327</name>
</gene>
<reference evidence="4 5" key="2">
    <citation type="journal article" date="2010" name="Stand. Genomic Sci.">
        <title>Complete genome sequence of Sebaldella termitidis type strain (NCTC 11300).</title>
        <authorList>
            <person name="Harmon-Smith M."/>
            <person name="Celia L."/>
            <person name="Chertkov O."/>
            <person name="Lapidus A."/>
            <person name="Copeland A."/>
            <person name="Glavina Del Rio T."/>
            <person name="Nolan M."/>
            <person name="Lucas S."/>
            <person name="Tice H."/>
            <person name="Cheng J.F."/>
            <person name="Han C."/>
            <person name="Detter J.C."/>
            <person name="Bruce D."/>
            <person name="Goodwin L."/>
            <person name="Pitluck S."/>
            <person name="Pati A."/>
            <person name="Liolios K."/>
            <person name="Ivanova N."/>
            <person name="Mavromatis K."/>
            <person name="Mikhailova N."/>
            <person name="Chen A."/>
            <person name="Palaniappan K."/>
            <person name="Land M."/>
            <person name="Hauser L."/>
            <person name="Chang Y.J."/>
            <person name="Jeffries C.D."/>
            <person name="Brettin T."/>
            <person name="Goker M."/>
            <person name="Beck B."/>
            <person name="Bristow J."/>
            <person name="Eisen J.A."/>
            <person name="Markowitz V."/>
            <person name="Hugenholtz P."/>
            <person name="Kyrpides N.C."/>
            <person name="Klenk H.P."/>
            <person name="Chen F."/>
        </authorList>
    </citation>
    <scope>NUCLEOTIDE SEQUENCE [LARGE SCALE GENOMIC DNA]</scope>
    <source>
        <strain evidence="5">ATCC 33386 / NCTC 11300</strain>
    </source>
</reference>
<keyword evidence="5" id="KW-1185">Reference proteome</keyword>
<accession>D1ALU3</accession>
<dbReference type="PANTHER" id="PTHR43479">
    <property type="entry name" value="ACREF/ENVCD OPERON REPRESSOR-RELATED"/>
    <property type="match status" value="1"/>
</dbReference>
<proteinExistence type="predicted"/>
<dbReference type="InterPro" id="IPR009057">
    <property type="entry name" value="Homeodomain-like_sf"/>
</dbReference>
<dbReference type="SUPFAM" id="SSF46689">
    <property type="entry name" value="Homeodomain-like"/>
    <property type="match status" value="1"/>
</dbReference>
<dbReference type="EMBL" id="CP001739">
    <property type="protein sequence ID" value="ACZ07211.1"/>
    <property type="molecule type" value="Genomic_DNA"/>
</dbReference>
<organism evidence="4 5">
    <name type="scientific">Sebaldella termitidis (strain ATCC 33386 / NCTC 11300)</name>
    <dbReference type="NCBI Taxonomy" id="526218"/>
    <lineage>
        <taxon>Bacteria</taxon>
        <taxon>Fusobacteriati</taxon>
        <taxon>Fusobacteriota</taxon>
        <taxon>Fusobacteriia</taxon>
        <taxon>Fusobacteriales</taxon>
        <taxon>Leptotrichiaceae</taxon>
        <taxon>Sebaldella</taxon>
    </lineage>
</organism>
<feature type="domain" description="HTH tetR-type" evidence="3">
    <location>
        <begin position="1"/>
        <end position="60"/>
    </location>
</feature>
<reference evidence="5" key="1">
    <citation type="submission" date="2009-09" db="EMBL/GenBank/DDBJ databases">
        <title>The complete chromosome of Sebaldella termitidis ATCC 33386.</title>
        <authorList>
            <consortium name="US DOE Joint Genome Institute (JGI-PGF)"/>
            <person name="Lucas S."/>
            <person name="Copeland A."/>
            <person name="Lapidus A."/>
            <person name="Glavina del Rio T."/>
            <person name="Dalin E."/>
            <person name="Tice H."/>
            <person name="Bruce D."/>
            <person name="Goodwin L."/>
            <person name="Pitluck S."/>
            <person name="Kyrpides N."/>
            <person name="Mavromatis K."/>
            <person name="Ivanova N."/>
            <person name="Mikhailova N."/>
            <person name="Sims D."/>
            <person name="Meincke L."/>
            <person name="Brettin T."/>
            <person name="Detter J.C."/>
            <person name="Han C."/>
            <person name="Larimer F."/>
            <person name="Land M."/>
            <person name="Hauser L."/>
            <person name="Markowitz V."/>
            <person name="Cheng J.F."/>
            <person name="Hugenholtz P."/>
            <person name="Woyke T."/>
            <person name="Wu D."/>
            <person name="Eisen J.A."/>
        </authorList>
    </citation>
    <scope>NUCLEOTIDE SEQUENCE [LARGE SCALE GENOMIC DNA]</scope>
    <source>
        <strain evidence="5">ATCC 33386 / NCTC 11300</strain>
    </source>
</reference>
<dbReference type="HOGENOM" id="CLU_1453464_0_0_0"/>
<feature type="DNA-binding region" description="H-T-H motif" evidence="2">
    <location>
        <begin position="23"/>
        <end position="42"/>
    </location>
</feature>
<dbReference type="Proteomes" id="UP000000845">
    <property type="component" value="Chromosome"/>
</dbReference>
<dbReference type="PROSITE" id="PS50977">
    <property type="entry name" value="HTH_TETR_2"/>
    <property type="match status" value="1"/>
</dbReference>
<evidence type="ECO:0000313" key="5">
    <source>
        <dbReference type="Proteomes" id="UP000000845"/>
    </source>
</evidence>
<dbReference type="InterPro" id="IPR001647">
    <property type="entry name" value="HTH_TetR"/>
</dbReference>
<dbReference type="RefSeq" id="WP_012859810.1">
    <property type="nucleotide sequence ID" value="NC_013517.1"/>
</dbReference>
<name>D1ALU3_SEBTE</name>
<sequence>MNREDAIKMTLEVIKEKKLENSSIGEIVKKMDISPGNLYYHFKSKNELYREVLEYSINEIADSLDKVKLDINKKNNLFQLTEKLIRFLEKREDILFFLITMKGSSYLEKKSNSRDLLLNFKNMLVNQDLNTEHEKRIALKLNMFLGSVYEVLYENKLLKKRNLTSAEINEIYLSFWGNEGKEDNGI</sequence>
<dbReference type="GO" id="GO:0003677">
    <property type="term" value="F:DNA binding"/>
    <property type="evidence" value="ECO:0007669"/>
    <property type="project" value="UniProtKB-UniRule"/>
</dbReference>
<evidence type="ECO:0000256" key="1">
    <source>
        <dbReference type="ARBA" id="ARBA00023125"/>
    </source>
</evidence>
<dbReference type="Gene3D" id="1.10.357.10">
    <property type="entry name" value="Tetracycline Repressor, domain 2"/>
    <property type="match status" value="1"/>
</dbReference>
<dbReference type="KEGG" id="str:Sterm_0327"/>
<evidence type="ECO:0000256" key="2">
    <source>
        <dbReference type="PROSITE-ProRule" id="PRU00335"/>
    </source>
</evidence>
<evidence type="ECO:0000259" key="3">
    <source>
        <dbReference type="PROSITE" id="PS50977"/>
    </source>
</evidence>
<dbReference type="eggNOG" id="COG1309">
    <property type="taxonomic scope" value="Bacteria"/>
</dbReference>